<evidence type="ECO:0000313" key="3">
    <source>
        <dbReference type="EMBL" id="SAL24105.1"/>
    </source>
</evidence>
<keyword evidence="1" id="KW-0472">Membrane</keyword>
<dbReference type="EMBL" id="FCNZ02000004">
    <property type="protein sequence ID" value="SAL24105.1"/>
    <property type="molecule type" value="Genomic_DNA"/>
</dbReference>
<sequence>MTQSTDYHPPTDEAELLLKWIRRARESQASHYDMADRLHRRGRWLGIAVIAITSLIGTSAFLSLVATAVSSLLRAAVGLTSVVAAVLAALQTFLRYEERAEQHRAAGARYGAVRRKLEAIHAGDADARDGHYLSSIREELDRLAEDVPNVPTAYFQRSCANLPSVAQ</sequence>
<accession>A0A158FWA0</accession>
<dbReference type="Proteomes" id="UP000054717">
    <property type="component" value="Unassembled WGS sequence"/>
</dbReference>
<dbReference type="AlphaFoldDB" id="A0A158FWA0"/>
<proteinExistence type="predicted"/>
<protein>
    <recommendedName>
        <fullName evidence="2">SMODS and SLOG-associating 2TM effector domain-containing protein</fullName>
    </recommendedName>
</protein>
<keyword evidence="4" id="KW-1185">Reference proteome</keyword>
<dbReference type="STRING" id="326475.AWB66_01326"/>
<feature type="transmembrane region" description="Helical" evidence="1">
    <location>
        <begin position="44"/>
        <end position="66"/>
    </location>
</feature>
<feature type="domain" description="SMODS and SLOG-associating 2TM effector" evidence="2">
    <location>
        <begin position="28"/>
        <end position="146"/>
    </location>
</feature>
<feature type="transmembrane region" description="Helical" evidence="1">
    <location>
        <begin position="72"/>
        <end position="94"/>
    </location>
</feature>
<evidence type="ECO:0000259" key="2">
    <source>
        <dbReference type="Pfam" id="PF18186"/>
    </source>
</evidence>
<name>A0A158FWA0_9BURK</name>
<comment type="caution">
    <text evidence="3">The sequence shown here is derived from an EMBL/GenBank/DDBJ whole genome shotgun (WGS) entry which is preliminary data.</text>
</comment>
<keyword evidence="1" id="KW-0812">Transmembrane</keyword>
<gene>
    <name evidence="3" type="ORF">AWB66_01326</name>
</gene>
<organism evidence="3 4">
    <name type="scientific">Caballeronia telluris</name>
    <dbReference type="NCBI Taxonomy" id="326475"/>
    <lineage>
        <taxon>Bacteria</taxon>
        <taxon>Pseudomonadati</taxon>
        <taxon>Pseudomonadota</taxon>
        <taxon>Betaproteobacteria</taxon>
        <taxon>Burkholderiales</taxon>
        <taxon>Burkholderiaceae</taxon>
        <taxon>Caballeronia</taxon>
    </lineage>
</organism>
<evidence type="ECO:0000313" key="4">
    <source>
        <dbReference type="Proteomes" id="UP000054717"/>
    </source>
</evidence>
<evidence type="ECO:0000256" key="1">
    <source>
        <dbReference type="SAM" id="Phobius"/>
    </source>
</evidence>
<dbReference type="RefSeq" id="WP_087629488.1">
    <property type="nucleotide sequence ID" value="NZ_FCNZ02000004.1"/>
</dbReference>
<keyword evidence="1" id="KW-1133">Transmembrane helix</keyword>
<dbReference type="InterPro" id="IPR040811">
    <property type="entry name" value="SLATT_4"/>
</dbReference>
<dbReference type="Pfam" id="PF18186">
    <property type="entry name" value="SLATT_4"/>
    <property type="match status" value="1"/>
</dbReference>
<reference evidence="3" key="1">
    <citation type="submission" date="2016-01" db="EMBL/GenBank/DDBJ databases">
        <authorList>
            <person name="Peeters Charlotte."/>
        </authorList>
    </citation>
    <scope>NUCLEOTIDE SEQUENCE</scope>
    <source>
        <strain evidence="3">LMG 22936</strain>
    </source>
</reference>
<dbReference type="NCBIfam" id="NF033632">
    <property type="entry name" value="SLATT_4"/>
    <property type="match status" value="1"/>
</dbReference>